<dbReference type="PANTHER" id="PTHR34064:SF5">
    <property type="entry name" value="PROTEIN, PUTATIVE-RELATED"/>
    <property type="match status" value="1"/>
</dbReference>
<keyword evidence="2" id="KW-0812">Transmembrane</keyword>
<keyword evidence="2" id="KW-0472">Membrane</keyword>
<gene>
    <name evidence="3" type="ORF">Din_021799</name>
</gene>
<evidence type="ECO:0000313" key="3">
    <source>
        <dbReference type="EMBL" id="MPA52358.1"/>
    </source>
</evidence>
<evidence type="ECO:0000256" key="1">
    <source>
        <dbReference type="SAM" id="MobiDB-lite"/>
    </source>
</evidence>
<proteinExistence type="predicted"/>
<dbReference type="EMBL" id="GHES01021799">
    <property type="protein sequence ID" value="MPA52358.1"/>
    <property type="molecule type" value="Transcribed_RNA"/>
</dbReference>
<keyword evidence="2" id="KW-1133">Transmembrane helix</keyword>
<feature type="compositionally biased region" description="Basic and acidic residues" evidence="1">
    <location>
        <begin position="136"/>
        <end position="148"/>
    </location>
</feature>
<organism evidence="3">
    <name type="scientific">Davidia involucrata</name>
    <name type="common">Dove tree</name>
    <dbReference type="NCBI Taxonomy" id="16924"/>
    <lineage>
        <taxon>Eukaryota</taxon>
        <taxon>Viridiplantae</taxon>
        <taxon>Streptophyta</taxon>
        <taxon>Embryophyta</taxon>
        <taxon>Tracheophyta</taxon>
        <taxon>Spermatophyta</taxon>
        <taxon>Magnoliopsida</taxon>
        <taxon>eudicotyledons</taxon>
        <taxon>Gunneridae</taxon>
        <taxon>Pentapetalae</taxon>
        <taxon>asterids</taxon>
        <taxon>Cornales</taxon>
        <taxon>Nyssaceae</taxon>
        <taxon>Davidia</taxon>
    </lineage>
</organism>
<protein>
    <submittedName>
        <fullName evidence="3">Uncharacterized protein</fullName>
    </submittedName>
</protein>
<accession>A0A5B7A8W0</accession>
<sequence length="198" mass="22186">MAVNSCEEGQDAYSILVLPDEGTTNPQCESQLALLSLLEVPNPFKSQACMDAQLNCQNYINLGLENADAYSPCIVDIDTEKVNSEIPETNDETVEKLKTESPLTRALQKQINLQMGEKFMQLLMNHSLMLPKITSKDKSATERVHDTPNNRSRKYKRSASFNSRKVVLLFSVLSSMGTMVLIYLTLRVRQIGDGFVHV</sequence>
<feature type="region of interest" description="Disordered" evidence="1">
    <location>
        <begin position="136"/>
        <end position="157"/>
    </location>
</feature>
<reference evidence="3" key="1">
    <citation type="submission" date="2019-08" db="EMBL/GenBank/DDBJ databases">
        <title>Reference gene set and small RNA set construction with multiple tissues from Davidia involucrata Baill.</title>
        <authorList>
            <person name="Yang H."/>
            <person name="Zhou C."/>
            <person name="Li G."/>
            <person name="Wang J."/>
            <person name="Gao P."/>
            <person name="Wang M."/>
            <person name="Wang R."/>
            <person name="Zhao Y."/>
        </authorList>
    </citation>
    <scope>NUCLEOTIDE SEQUENCE</scope>
    <source>
        <tissue evidence="3">Mixed with DoveR01_LX</tissue>
    </source>
</reference>
<dbReference type="AlphaFoldDB" id="A0A5B7A8W0"/>
<evidence type="ECO:0000256" key="2">
    <source>
        <dbReference type="SAM" id="Phobius"/>
    </source>
</evidence>
<name>A0A5B7A8W0_DAVIN</name>
<feature type="transmembrane region" description="Helical" evidence="2">
    <location>
        <begin position="166"/>
        <end position="186"/>
    </location>
</feature>
<dbReference type="PANTHER" id="PTHR34064">
    <property type="entry name" value="OS04G0672300 PROTEIN"/>
    <property type="match status" value="1"/>
</dbReference>